<evidence type="ECO:0000313" key="5">
    <source>
        <dbReference type="Proteomes" id="UP001165044"/>
    </source>
</evidence>
<sequence>MVTAVAGLLVLALLGQPSRTYYWRDTAGQTHVTNTPPPVDAEILEPPPPPAVERGRPDRIQPIRQSENPAGYHQVTLTPVQKQAWEALDQHLLKARDANDRRTLEAVADSLIHDCLWGNGLWVMPLAPLLSLVLLGLIGWWLALGLNSGLRLPLVGGFLLLGLGFGHMLLNVFLYHPQSARLQQNLQLLELHMGGRIPRPEHRALLQQRYQALEQAAEPSRAPWRFPGAVRALRQTVKQVMVDP</sequence>
<dbReference type="InterPro" id="IPR025392">
    <property type="entry name" value="DUF4124"/>
</dbReference>
<proteinExistence type="predicted"/>
<dbReference type="RefSeq" id="WP_285608640.1">
    <property type="nucleotide sequence ID" value="NZ_BSDC01000002.1"/>
</dbReference>
<keyword evidence="2" id="KW-1133">Transmembrane helix</keyword>
<feature type="transmembrane region" description="Helical" evidence="2">
    <location>
        <begin position="154"/>
        <end position="175"/>
    </location>
</feature>
<dbReference type="Proteomes" id="UP001165044">
    <property type="component" value="Unassembled WGS sequence"/>
</dbReference>
<dbReference type="EMBL" id="BSDC01000002">
    <property type="protein sequence ID" value="GLH67457.1"/>
    <property type="molecule type" value="Genomic_DNA"/>
</dbReference>
<evidence type="ECO:0000313" key="4">
    <source>
        <dbReference type="EMBL" id="GLH67457.1"/>
    </source>
</evidence>
<gene>
    <name evidence="4" type="ORF">GETHED_18210</name>
</gene>
<comment type="caution">
    <text evidence="4">The sequence shown here is derived from an EMBL/GenBank/DDBJ whole genome shotgun (WGS) entry which is preliminary data.</text>
</comment>
<evidence type="ECO:0000256" key="2">
    <source>
        <dbReference type="SAM" id="Phobius"/>
    </source>
</evidence>
<feature type="compositionally biased region" description="Pro residues" evidence="1">
    <location>
        <begin position="35"/>
        <end position="51"/>
    </location>
</feature>
<accession>A0ABQ5PYJ4</accession>
<keyword evidence="5" id="KW-1185">Reference proteome</keyword>
<reference evidence="4" key="1">
    <citation type="journal article" date="2023" name="Antonie Van Leeuwenhoek">
        <title>Mesoterricola silvestris gen. nov., sp. nov., Mesoterricola sediminis sp. nov., Geothrix oryzae sp. nov., Geothrix edaphica sp. nov., Geothrix rubra sp. nov., and Geothrix limicola sp. nov., six novel members of Acidobacteriota isolated from soils.</title>
        <authorList>
            <person name="Itoh H."/>
            <person name="Sugisawa Y."/>
            <person name="Mise K."/>
            <person name="Xu Z."/>
            <person name="Kuniyasu M."/>
            <person name="Ushijima N."/>
            <person name="Kawano K."/>
            <person name="Kobayashi E."/>
            <person name="Shiratori Y."/>
            <person name="Masuda Y."/>
            <person name="Senoo K."/>
        </authorList>
    </citation>
    <scope>NUCLEOTIDE SEQUENCE</scope>
    <source>
        <strain evidence="4">Red802</strain>
    </source>
</reference>
<evidence type="ECO:0000256" key="1">
    <source>
        <dbReference type="SAM" id="MobiDB-lite"/>
    </source>
</evidence>
<name>A0ABQ5PYJ4_9BACT</name>
<feature type="transmembrane region" description="Helical" evidence="2">
    <location>
        <begin position="121"/>
        <end position="142"/>
    </location>
</feature>
<dbReference type="Pfam" id="PF13511">
    <property type="entry name" value="DUF4124"/>
    <property type="match status" value="1"/>
</dbReference>
<feature type="domain" description="DUF4124" evidence="3">
    <location>
        <begin position="8"/>
        <end position="53"/>
    </location>
</feature>
<protein>
    <recommendedName>
        <fullName evidence="3">DUF4124 domain-containing protein</fullName>
    </recommendedName>
</protein>
<keyword evidence="2" id="KW-0472">Membrane</keyword>
<evidence type="ECO:0000259" key="3">
    <source>
        <dbReference type="Pfam" id="PF13511"/>
    </source>
</evidence>
<feature type="region of interest" description="Disordered" evidence="1">
    <location>
        <begin position="34"/>
        <end position="54"/>
    </location>
</feature>
<keyword evidence="2" id="KW-0812">Transmembrane</keyword>
<organism evidence="4 5">
    <name type="scientific">Geothrix edaphica</name>
    <dbReference type="NCBI Taxonomy" id="2927976"/>
    <lineage>
        <taxon>Bacteria</taxon>
        <taxon>Pseudomonadati</taxon>
        <taxon>Acidobacteriota</taxon>
        <taxon>Holophagae</taxon>
        <taxon>Holophagales</taxon>
        <taxon>Holophagaceae</taxon>
        <taxon>Geothrix</taxon>
    </lineage>
</organism>